<proteinExistence type="inferred from homology"/>
<dbReference type="Pfam" id="PF13489">
    <property type="entry name" value="Methyltransf_23"/>
    <property type="match status" value="1"/>
</dbReference>
<protein>
    <submittedName>
        <fullName evidence="3">S-adenosyl-L-methionine-dependent methyltransferase</fullName>
    </submittedName>
</protein>
<dbReference type="PANTHER" id="PTHR43591">
    <property type="entry name" value="METHYLTRANSFERASE"/>
    <property type="match status" value="1"/>
</dbReference>
<evidence type="ECO:0000256" key="1">
    <source>
        <dbReference type="ARBA" id="ARBA00038158"/>
    </source>
</evidence>
<dbReference type="AlphaFoldDB" id="A0AA40DJ97"/>
<name>A0AA40DJ97_9PEZI</name>
<sequence>MTSRSNSPINELQPPSDAAVDEHFEGEAVEQYPGGIEPGGPEHEEDGEFSLDEIDDDDTSITSSVHRHTFRNGRRYHKFRHGRYPIPNDEREQHREDILHVMMLEAIGGRHFFAPITTRPSKILDLGTGTGIWAIEVADMYPGAEVTGVDLSPIQPEWMPPNVHFIIDDMEDTWLAGDGFDFVHLRNVVPILKSPVTVLRNIYANLKPGGWVELQDVDGKVHTDDASIPPNWSLSLFCDLLTQAFAAFGTDANAAERGRAYMEVAGFVNVRHHAIKLPYGPWARDRTLRVVGEYYRIACEEMFPVVGAMHLPMLGWSQIEAEVLFARCRSAMKDPKVHAYGLMHFWCGQKPERG</sequence>
<evidence type="ECO:0000256" key="2">
    <source>
        <dbReference type="SAM" id="MobiDB-lite"/>
    </source>
</evidence>
<evidence type="ECO:0000313" key="3">
    <source>
        <dbReference type="EMBL" id="KAK0702802.1"/>
    </source>
</evidence>
<dbReference type="EMBL" id="JAUKUA010000008">
    <property type="protein sequence ID" value="KAK0702802.1"/>
    <property type="molecule type" value="Genomic_DNA"/>
</dbReference>
<dbReference type="GO" id="GO:0032259">
    <property type="term" value="P:methylation"/>
    <property type="evidence" value="ECO:0007669"/>
    <property type="project" value="UniProtKB-KW"/>
</dbReference>
<dbReference type="GO" id="GO:0008168">
    <property type="term" value="F:methyltransferase activity"/>
    <property type="evidence" value="ECO:0007669"/>
    <property type="project" value="UniProtKB-KW"/>
</dbReference>
<comment type="similarity">
    <text evidence="1">Belongs to the methyltransferase superfamily. LaeA methyltransferase family.</text>
</comment>
<dbReference type="CDD" id="cd02440">
    <property type="entry name" value="AdoMet_MTases"/>
    <property type="match status" value="1"/>
</dbReference>
<dbReference type="PANTHER" id="PTHR43591:SF24">
    <property type="entry name" value="2-METHOXY-6-POLYPRENYL-1,4-BENZOQUINOL METHYLASE, MITOCHONDRIAL"/>
    <property type="match status" value="1"/>
</dbReference>
<dbReference type="Proteomes" id="UP001172102">
    <property type="component" value="Unassembled WGS sequence"/>
</dbReference>
<dbReference type="SUPFAM" id="SSF53335">
    <property type="entry name" value="S-adenosyl-L-methionine-dependent methyltransferases"/>
    <property type="match status" value="1"/>
</dbReference>
<feature type="region of interest" description="Disordered" evidence="2">
    <location>
        <begin position="1"/>
        <end position="48"/>
    </location>
</feature>
<accession>A0AA40DJ97</accession>
<reference evidence="3" key="1">
    <citation type="submission" date="2023-06" db="EMBL/GenBank/DDBJ databases">
        <title>Genome-scale phylogeny and comparative genomics of the fungal order Sordariales.</title>
        <authorList>
            <consortium name="Lawrence Berkeley National Laboratory"/>
            <person name="Hensen N."/>
            <person name="Bonometti L."/>
            <person name="Westerberg I."/>
            <person name="Brannstrom I.O."/>
            <person name="Guillou S."/>
            <person name="Cros-Aarteil S."/>
            <person name="Calhoun S."/>
            <person name="Haridas S."/>
            <person name="Kuo A."/>
            <person name="Mondo S."/>
            <person name="Pangilinan J."/>
            <person name="Riley R."/>
            <person name="Labutti K."/>
            <person name="Andreopoulos B."/>
            <person name="Lipzen A."/>
            <person name="Chen C."/>
            <person name="Yanf M."/>
            <person name="Daum C."/>
            <person name="Ng V."/>
            <person name="Clum A."/>
            <person name="Steindorff A."/>
            <person name="Ohm R."/>
            <person name="Martin F."/>
            <person name="Silar P."/>
            <person name="Natvig D."/>
            <person name="Lalanne C."/>
            <person name="Gautier V."/>
            <person name="Ament-Velasquez S.L."/>
            <person name="Kruys A."/>
            <person name="Hutchinson M.I."/>
            <person name="Powell A.J."/>
            <person name="Barry K."/>
            <person name="Miller A.N."/>
            <person name="Grigoriev I.V."/>
            <person name="Debuchy R."/>
            <person name="Gladieux P."/>
            <person name="Thoren M.H."/>
            <person name="Johannesson H."/>
        </authorList>
    </citation>
    <scope>NUCLEOTIDE SEQUENCE</scope>
    <source>
        <strain evidence="3">SMH4607-1</strain>
    </source>
</reference>
<keyword evidence="3" id="KW-0808">Transferase</keyword>
<evidence type="ECO:0000313" key="4">
    <source>
        <dbReference type="Proteomes" id="UP001172102"/>
    </source>
</evidence>
<organism evidence="3 4">
    <name type="scientific">Lasiosphaeris hirsuta</name>
    <dbReference type="NCBI Taxonomy" id="260670"/>
    <lineage>
        <taxon>Eukaryota</taxon>
        <taxon>Fungi</taxon>
        <taxon>Dikarya</taxon>
        <taxon>Ascomycota</taxon>
        <taxon>Pezizomycotina</taxon>
        <taxon>Sordariomycetes</taxon>
        <taxon>Sordariomycetidae</taxon>
        <taxon>Sordariales</taxon>
        <taxon>Lasiosphaeriaceae</taxon>
        <taxon>Lasiosphaeris</taxon>
    </lineage>
</organism>
<feature type="compositionally biased region" description="Polar residues" evidence="2">
    <location>
        <begin position="1"/>
        <end position="10"/>
    </location>
</feature>
<gene>
    <name evidence="3" type="ORF">B0H67DRAFT_499741</name>
</gene>
<dbReference type="InterPro" id="IPR029063">
    <property type="entry name" value="SAM-dependent_MTases_sf"/>
</dbReference>
<dbReference type="Gene3D" id="3.40.50.150">
    <property type="entry name" value="Vaccinia Virus protein VP39"/>
    <property type="match status" value="1"/>
</dbReference>
<comment type="caution">
    <text evidence="3">The sequence shown here is derived from an EMBL/GenBank/DDBJ whole genome shotgun (WGS) entry which is preliminary data.</text>
</comment>
<keyword evidence="4" id="KW-1185">Reference proteome</keyword>
<keyword evidence="3" id="KW-0489">Methyltransferase</keyword>